<accession>A0AAE4V3Z1</accession>
<reference evidence="2" key="1">
    <citation type="submission" date="2023-10" db="EMBL/GenBank/DDBJ databases">
        <title>Development of a sustainable strategy for remediation of hydrocarbon-contaminated territories based on the waste exchange concept.</title>
        <authorList>
            <person name="Krivoruchko A."/>
        </authorList>
    </citation>
    <scope>NUCLEOTIDE SEQUENCE</scope>
    <source>
        <strain evidence="2">IEGM 68</strain>
    </source>
</reference>
<dbReference type="RefSeq" id="WP_317745781.1">
    <property type="nucleotide sequence ID" value="NZ_JAWLUP010000134.1"/>
</dbReference>
<proteinExistence type="predicted"/>
<dbReference type="Proteomes" id="UP001185863">
    <property type="component" value="Unassembled WGS sequence"/>
</dbReference>
<evidence type="ECO:0000313" key="2">
    <source>
        <dbReference type="EMBL" id="MDV7268138.1"/>
    </source>
</evidence>
<protein>
    <submittedName>
        <fullName evidence="2">Uncharacterized protein</fullName>
    </submittedName>
</protein>
<name>A0AAE4V3Z1_9NOCA</name>
<dbReference type="EMBL" id="JAWLUP010000134">
    <property type="protein sequence ID" value="MDV7268138.1"/>
    <property type="molecule type" value="Genomic_DNA"/>
</dbReference>
<feature type="compositionally biased region" description="Basic and acidic residues" evidence="1">
    <location>
        <begin position="1"/>
        <end position="19"/>
    </location>
</feature>
<feature type="region of interest" description="Disordered" evidence="1">
    <location>
        <begin position="1"/>
        <end position="55"/>
    </location>
</feature>
<organism evidence="2 3">
    <name type="scientific">Rhodococcus oxybenzonivorans</name>
    <dbReference type="NCBI Taxonomy" id="1990687"/>
    <lineage>
        <taxon>Bacteria</taxon>
        <taxon>Bacillati</taxon>
        <taxon>Actinomycetota</taxon>
        <taxon>Actinomycetes</taxon>
        <taxon>Mycobacteriales</taxon>
        <taxon>Nocardiaceae</taxon>
        <taxon>Rhodococcus</taxon>
    </lineage>
</organism>
<sequence>MGFNSKHEGSGVDLPRPDAGETASRVQDKNHHRLLRPLNGELPPSSRNSHADFAS</sequence>
<dbReference type="AlphaFoldDB" id="A0AAE4V3Z1"/>
<gene>
    <name evidence="2" type="ORF">R4315_26835</name>
</gene>
<evidence type="ECO:0000256" key="1">
    <source>
        <dbReference type="SAM" id="MobiDB-lite"/>
    </source>
</evidence>
<evidence type="ECO:0000313" key="3">
    <source>
        <dbReference type="Proteomes" id="UP001185863"/>
    </source>
</evidence>
<comment type="caution">
    <text evidence="2">The sequence shown here is derived from an EMBL/GenBank/DDBJ whole genome shotgun (WGS) entry which is preliminary data.</text>
</comment>